<accession>A0ABQ5KMK2</accession>
<dbReference type="Proteomes" id="UP001057375">
    <property type="component" value="Unassembled WGS sequence"/>
</dbReference>
<dbReference type="Gene3D" id="3.90.1110.10">
    <property type="entry name" value="RNA polymerase Rpb2, domain 2"/>
    <property type="match status" value="1"/>
</dbReference>
<proteinExistence type="predicted"/>
<feature type="non-terminal residue" evidence="2">
    <location>
        <position position="1"/>
    </location>
</feature>
<evidence type="ECO:0000313" key="3">
    <source>
        <dbReference type="Proteomes" id="UP001057375"/>
    </source>
</evidence>
<dbReference type="SUPFAM" id="SSF64484">
    <property type="entry name" value="beta and beta-prime subunits of DNA dependent RNA-polymerase"/>
    <property type="match status" value="1"/>
</dbReference>
<dbReference type="GO" id="GO:0000428">
    <property type="term" value="C:DNA-directed RNA polymerase complex"/>
    <property type="evidence" value="ECO:0007669"/>
    <property type="project" value="UniProtKB-KW"/>
</dbReference>
<name>A0ABQ5KMK2_9EUKA</name>
<dbReference type="Gene3D" id="3.90.1100.10">
    <property type="match status" value="1"/>
</dbReference>
<organism evidence="2 3">
    <name type="scientific">Aduncisulcus paluster</name>
    <dbReference type="NCBI Taxonomy" id="2918883"/>
    <lineage>
        <taxon>Eukaryota</taxon>
        <taxon>Metamonada</taxon>
        <taxon>Carpediemonas-like organisms</taxon>
        <taxon>Aduncisulcus</taxon>
    </lineage>
</organism>
<dbReference type="Pfam" id="PF04561">
    <property type="entry name" value="RNA_pol_Rpb2_2"/>
    <property type="match status" value="1"/>
</dbReference>
<feature type="domain" description="RNA polymerase Rpb2" evidence="1">
    <location>
        <begin position="41"/>
        <end position="136"/>
    </location>
</feature>
<protein>
    <submittedName>
        <fullName evidence="2">DNA-directed RNA polymerase subunit beta</fullName>
    </submittedName>
</protein>
<keyword evidence="3" id="KW-1185">Reference proteome</keyword>
<dbReference type="InterPro" id="IPR007642">
    <property type="entry name" value="RNA_pol_Rpb2_2"/>
</dbReference>
<evidence type="ECO:0000259" key="1">
    <source>
        <dbReference type="Pfam" id="PF04561"/>
    </source>
</evidence>
<keyword evidence="2" id="KW-0240">DNA-directed RNA polymerase</keyword>
<gene>
    <name evidence="2" type="ORF">ADUPG1_002617</name>
</gene>
<dbReference type="InterPro" id="IPR037034">
    <property type="entry name" value="RNA_pol_Rpb2_2_sf"/>
</dbReference>
<comment type="caution">
    <text evidence="2">The sequence shown here is derived from an EMBL/GenBank/DDBJ whole genome shotgun (WGS) entry which is preliminary data.</text>
</comment>
<evidence type="ECO:0000313" key="2">
    <source>
        <dbReference type="EMBL" id="GKT33742.1"/>
    </source>
</evidence>
<dbReference type="EMBL" id="BQXS01003128">
    <property type="protein sequence ID" value="GKT33742.1"/>
    <property type="molecule type" value="Genomic_DNA"/>
</dbReference>
<keyword evidence="2" id="KW-0804">Transcription</keyword>
<sequence length="276" mass="31615">KIGVKDIKEQSLYIREIPLMTDRISFVVNGVERVVVNQLHRSPGVIFKEDEATTVANKLIYTGQIIPDRGSWLYFEYDAKDILYVRINKRRKVPVTIMLRALDYSKEEIIKLFYPIVNIQIKNNKFLTEFRAEDFTGKVEYDLIDDKGNLIIAAGKRLTTRKANALAEGGLKFVEYPVELLMERHTSSTIFDPESGEVLFDALTNLDDLKLKKLLDLGFESFDIANDLAEGIDDSIINAFKADAESIKLLKQTEQIDDENDLCAIRIYKVMRPEIT</sequence>
<reference evidence="2" key="1">
    <citation type="submission" date="2022-03" db="EMBL/GenBank/DDBJ databases">
        <title>Draft genome sequence of Aduncisulcus paluster, a free-living microaerophilic Fornicata.</title>
        <authorList>
            <person name="Yuyama I."/>
            <person name="Kume K."/>
            <person name="Tamura T."/>
            <person name="Inagaki Y."/>
            <person name="Hashimoto T."/>
        </authorList>
    </citation>
    <scope>NUCLEOTIDE SEQUENCE</scope>
    <source>
        <strain evidence="2">NY0171</strain>
    </source>
</reference>